<gene>
    <name evidence="4" type="ORF">FYJ63_00120</name>
</gene>
<keyword evidence="1" id="KW-0159">Chromosome partition</keyword>
<dbReference type="AlphaFoldDB" id="A0A7K0JZV6"/>
<keyword evidence="5" id="KW-1185">Reference proteome</keyword>
<dbReference type="Gene3D" id="6.10.250.2410">
    <property type="match status" value="1"/>
</dbReference>
<evidence type="ECO:0000256" key="2">
    <source>
        <dbReference type="ARBA" id="ARBA00044777"/>
    </source>
</evidence>
<name>A0A7K0JZV6_9ACTO</name>
<dbReference type="InterPro" id="IPR003768">
    <property type="entry name" value="ScpA"/>
</dbReference>
<evidence type="ECO:0000313" key="4">
    <source>
        <dbReference type="EMBL" id="MST48679.1"/>
    </source>
</evidence>
<feature type="region of interest" description="Disordered" evidence="3">
    <location>
        <begin position="1"/>
        <end position="33"/>
    </location>
</feature>
<dbReference type="Pfam" id="PF02616">
    <property type="entry name" value="SMC_ScpA"/>
    <property type="match status" value="1"/>
</dbReference>
<comment type="caution">
    <text evidence="4">The sequence shown here is derived from an EMBL/GenBank/DDBJ whole genome shotgun (WGS) entry which is preliminary data.</text>
</comment>
<sequence length="285" mass="31350">MSPNSATVPTRKEGENSAALEDSEAQPLHDGENPAFEVNTPEYTGPFHLLADLVAKRKLDITAFALAEVTGEFLEYIAKFPNLSQATEFLVIAATLLDIKAARLLPGQAETEEDLELLEAQDLLISRLIQYQTYKEAAAFIEGRWEENSATAPRIPGSDPILKGVLASLKTTIDPEDLARRAAGTIFTAPPQVLVTHLHDPLVSVSEQTGVLTERLKRARTLTFKELIKDAKTLPVIISRFLALLDMYRNGSLSFTQDTPLGKLVITWVGKSNAPVPDTEEDEWE</sequence>
<dbReference type="EMBL" id="VUMY01000001">
    <property type="protein sequence ID" value="MST48679.1"/>
    <property type="molecule type" value="Genomic_DNA"/>
</dbReference>
<dbReference type="GO" id="GO:0007059">
    <property type="term" value="P:chromosome segregation"/>
    <property type="evidence" value="ECO:0007669"/>
    <property type="project" value="UniProtKB-KW"/>
</dbReference>
<accession>A0A7K0JZV6</accession>
<dbReference type="RefSeq" id="WP_154542584.1">
    <property type="nucleotide sequence ID" value="NZ_VUMY01000001.1"/>
</dbReference>
<organism evidence="4 5">
    <name type="scientific">Mobiluncus porci</name>
    <dbReference type="NCBI Taxonomy" id="2652278"/>
    <lineage>
        <taxon>Bacteria</taxon>
        <taxon>Bacillati</taxon>
        <taxon>Actinomycetota</taxon>
        <taxon>Actinomycetes</taxon>
        <taxon>Actinomycetales</taxon>
        <taxon>Actinomycetaceae</taxon>
        <taxon>Mobiluncus</taxon>
    </lineage>
</organism>
<dbReference type="Proteomes" id="UP000442535">
    <property type="component" value="Unassembled WGS sequence"/>
</dbReference>
<evidence type="ECO:0000256" key="1">
    <source>
        <dbReference type="ARBA" id="ARBA00022829"/>
    </source>
</evidence>
<dbReference type="PANTHER" id="PTHR33969">
    <property type="entry name" value="SEGREGATION AND CONDENSATION PROTEIN A"/>
    <property type="match status" value="1"/>
</dbReference>
<protein>
    <recommendedName>
        <fullName evidence="2">Segregation and condensation protein A</fullName>
    </recommendedName>
</protein>
<reference evidence="4 5" key="1">
    <citation type="submission" date="2019-08" db="EMBL/GenBank/DDBJ databases">
        <title>In-depth cultivation of the pig gut microbiome towards novel bacterial diversity and tailored functional studies.</title>
        <authorList>
            <person name="Wylensek D."/>
            <person name="Hitch T.C.A."/>
            <person name="Clavel T."/>
        </authorList>
    </citation>
    <scope>NUCLEOTIDE SEQUENCE [LARGE SCALE GENOMIC DNA]</scope>
    <source>
        <strain evidence="4 5">RF-GAM-744-WT-7</strain>
    </source>
</reference>
<evidence type="ECO:0000313" key="5">
    <source>
        <dbReference type="Proteomes" id="UP000442535"/>
    </source>
</evidence>
<dbReference type="PANTHER" id="PTHR33969:SF2">
    <property type="entry name" value="SEGREGATION AND CONDENSATION PROTEIN A"/>
    <property type="match status" value="1"/>
</dbReference>
<proteinExistence type="predicted"/>
<evidence type="ECO:0000256" key="3">
    <source>
        <dbReference type="SAM" id="MobiDB-lite"/>
    </source>
</evidence>